<dbReference type="GeneID" id="5042510"/>
<dbReference type="EMBL" id="CT868654">
    <property type="protein sequence ID" value="CAK89328.1"/>
    <property type="molecule type" value="Genomic_DNA"/>
</dbReference>
<dbReference type="InParanoid" id="A0E211"/>
<accession>A0E211</accession>
<organism evidence="1 2">
    <name type="scientific">Paramecium tetraurelia</name>
    <dbReference type="NCBI Taxonomy" id="5888"/>
    <lineage>
        <taxon>Eukaryota</taxon>
        <taxon>Sar</taxon>
        <taxon>Alveolata</taxon>
        <taxon>Ciliophora</taxon>
        <taxon>Intramacronucleata</taxon>
        <taxon>Oligohymenophorea</taxon>
        <taxon>Peniculida</taxon>
        <taxon>Parameciidae</taxon>
        <taxon>Paramecium</taxon>
    </lineage>
</organism>
<evidence type="ECO:0000313" key="1">
    <source>
        <dbReference type="EMBL" id="CAK89328.1"/>
    </source>
</evidence>
<dbReference type="RefSeq" id="XP_001456725.1">
    <property type="nucleotide sequence ID" value="XM_001456688.1"/>
</dbReference>
<proteinExistence type="predicted"/>
<dbReference type="Proteomes" id="UP000000600">
    <property type="component" value="Unassembled WGS sequence"/>
</dbReference>
<evidence type="ECO:0000313" key="2">
    <source>
        <dbReference type="Proteomes" id="UP000000600"/>
    </source>
</evidence>
<keyword evidence="2" id="KW-1185">Reference proteome</keyword>
<gene>
    <name evidence="1" type="ORF">GSPATT00022499001</name>
</gene>
<name>A0E211_PARTE</name>
<dbReference type="AlphaFoldDB" id="A0E211"/>
<sequence length="82" mass="9796">MISKQENIPCKRIMTNQKHIHLNLQGSLLKILNDIKSNRSYLRRLRIDPSKRREWTVAETIPYLIEGILDKFQNLKIIRINI</sequence>
<dbReference type="KEGG" id="ptm:GSPATT00022499001"/>
<dbReference type="HOGENOM" id="CLU_2563364_0_0_1"/>
<protein>
    <submittedName>
        <fullName evidence="1">Uncharacterized protein</fullName>
    </submittedName>
</protein>
<reference evidence="1 2" key="1">
    <citation type="journal article" date="2006" name="Nature">
        <title>Global trends of whole-genome duplications revealed by the ciliate Paramecium tetraurelia.</title>
        <authorList>
            <consortium name="Genoscope"/>
            <person name="Aury J.-M."/>
            <person name="Jaillon O."/>
            <person name="Duret L."/>
            <person name="Noel B."/>
            <person name="Jubin C."/>
            <person name="Porcel B.M."/>
            <person name="Segurens B."/>
            <person name="Daubin V."/>
            <person name="Anthouard V."/>
            <person name="Aiach N."/>
            <person name="Arnaiz O."/>
            <person name="Billaut A."/>
            <person name="Beisson J."/>
            <person name="Blanc I."/>
            <person name="Bouhouche K."/>
            <person name="Camara F."/>
            <person name="Duharcourt S."/>
            <person name="Guigo R."/>
            <person name="Gogendeau D."/>
            <person name="Katinka M."/>
            <person name="Keller A.-M."/>
            <person name="Kissmehl R."/>
            <person name="Klotz C."/>
            <person name="Koll F."/>
            <person name="Le Moue A."/>
            <person name="Lepere C."/>
            <person name="Malinsky S."/>
            <person name="Nowacki M."/>
            <person name="Nowak J.K."/>
            <person name="Plattner H."/>
            <person name="Poulain J."/>
            <person name="Ruiz F."/>
            <person name="Serrano V."/>
            <person name="Zagulski M."/>
            <person name="Dessen P."/>
            <person name="Betermier M."/>
            <person name="Weissenbach J."/>
            <person name="Scarpelli C."/>
            <person name="Schachter V."/>
            <person name="Sperling L."/>
            <person name="Meyer E."/>
            <person name="Cohen J."/>
            <person name="Wincker P."/>
        </authorList>
    </citation>
    <scope>NUCLEOTIDE SEQUENCE [LARGE SCALE GENOMIC DNA]</scope>
    <source>
        <strain evidence="1 2">Stock d4-2</strain>
    </source>
</reference>